<comment type="similarity">
    <text evidence="2">Belongs to the SusD family.</text>
</comment>
<feature type="chain" id="PRO_5004081582" evidence="6">
    <location>
        <begin position="19"/>
        <end position="509"/>
    </location>
</feature>
<dbReference type="Pfam" id="PF14322">
    <property type="entry name" value="SusD-like_3"/>
    <property type="match status" value="1"/>
</dbReference>
<dbReference type="InterPro" id="IPR011990">
    <property type="entry name" value="TPR-like_helical_dom_sf"/>
</dbReference>
<gene>
    <name evidence="9" type="ORF">ADICEAN_03162</name>
</gene>
<dbReference type="Proteomes" id="UP000011910">
    <property type="component" value="Unassembled WGS sequence"/>
</dbReference>
<dbReference type="RefSeq" id="WP_009196545.1">
    <property type="nucleotide sequence ID" value="NZ_AODQ01000095.1"/>
</dbReference>
<dbReference type="PATRIC" id="fig|1279009.4.peg.3209"/>
<keyword evidence="3 6" id="KW-0732">Signal</keyword>
<dbReference type="SUPFAM" id="SSF48452">
    <property type="entry name" value="TPR-like"/>
    <property type="match status" value="1"/>
</dbReference>
<proteinExistence type="inferred from homology"/>
<dbReference type="STRING" id="1279009.ADICEAN_03162"/>
<dbReference type="PROSITE" id="PS51257">
    <property type="entry name" value="PROKAR_LIPOPROTEIN"/>
    <property type="match status" value="1"/>
</dbReference>
<dbReference type="eggNOG" id="COG3637">
    <property type="taxonomic scope" value="Bacteria"/>
</dbReference>
<feature type="signal peptide" evidence="6">
    <location>
        <begin position="1"/>
        <end position="18"/>
    </location>
</feature>
<dbReference type="EMBL" id="AODQ01000095">
    <property type="protein sequence ID" value="EMR01707.1"/>
    <property type="molecule type" value="Genomic_DNA"/>
</dbReference>
<name>M7N348_9BACT</name>
<dbReference type="InterPro" id="IPR033985">
    <property type="entry name" value="SusD-like_N"/>
</dbReference>
<dbReference type="Gene3D" id="1.25.40.390">
    <property type="match status" value="1"/>
</dbReference>
<accession>M7N348</accession>
<evidence type="ECO:0000256" key="2">
    <source>
        <dbReference type="ARBA" id="ARBA00006275"/>
    </source>
</evidence>
<evidence type="ECO:0000259" key="8">
    <source>
        <dbReference type="Pfam" id="PF14322"/>
    </source>
</evidence>
<keyword evidence="4" id="KW-0472">Membrane</keyword>
<evidence type="ECO:0000259" key="7">
    <source>
        <dbReference type="Pfam" id="PF07980"/>
    </source>
</evidence>
<dbReference type="Pfam" id="PF07980">
    <property type="entry name" value="SusD_RagB"/>
    <property type="match status" value="1"/>
</dbReference>
<sequence length="509" mass="56980">MKKFRFKPLYFTALAVLAFGCTDLQVEETDSLLVEDETGNFAGVNPGPSLSSAYGDLRGFGDQANLYALLEVTSDELLVPTRGTDWGDNGQWRTLHQHTWSADHVFFLNTWNTLNSNVYRLNQLLSPVTAQNFDITAQQTAEGKVLRAYNMFLVLDLWGQIPYREATDDYTVDPIALRGAEAVDFILNDLNTAIPDLPSIGPSGNTLQASKAAGHFLRAKVLLNRHIYEGREVNAADMDQVIASVDAIAAEGFDIERDMGYFEIFEPSIDSETIFWTNTGVGNRMWNGLHYYQTTPDNTGGGWNGFSTTAEFYALFEGPNDTNAPNSGQEERRGYVPTNGIGFGFLVGQQYDREGNALTDRSGNPLVFTPNFAGIIGNNERHGIRVLKYHPYNGAYTEHHILFRYADAHLMKAEAYARKGDMATALTLINELREVRDASPLANLSMMDILDERGRELYIEGWRRNDQIRFGDFTTTWPLKENTEEFRVLFPLPPSAVASNPNLEQNPGY</sequence>
<evidence type="ECO:0000256" key="4">
    <source>
        <dbReference type="ARBA" id="ARBA00023136"/>
    </source>
</evidence>
<comment type="subcellular location">
    <subcellularLocation>
        <location evidence="1">Cell outer membrane</location>
    </subcellularLocation>
</comment>
<evidence type="ECO:0000256" key="5">
    <source>
        <dbReference type="ARBA" id="ARBA00023237"/>
    </source>
</evidence>
<evidence type="ECO:0000256" key="1">
    <source>
        <dbReference type="ARBA" id="ARBA00004442"/>
    </source>
</evidence>
<keyword evidence="10" id="KW-1185">Reference proteome</keyword>
<dbReference type="GO" id="GO:0009279">
    <property type="term" value="C:cell outer membrane"/>
    <property type="evidence" value="ECO:0007669"/>
    <property type="project" value="UniProtKB-SubCell"/>
</dbReference>
<evidence type="ECO:0000313" key="9">
    <source>
        <dbReference type="EMBL" id="EMR01707.1"/>
    </source>
</evidence>
<feature type="domain" description="SusD-like N-terminal" evidence="8">
    <location>
        <begin position="88"/>
        <end position="214"/>
    </location>
</feature>
<evidence type="ECO:0000256" key="3">
    <source>
        <dbReference type="ARBA" id="ARBA00022729"/>
    </source>
</evidence>
<feature type="domain" description="RagB/SusD" evidence="7">
    <location>
        <begin position="272"/>
        <end position="476"/>
    </location>
</feature>
<dbReference type="OrthoDB" id="9783641at2"/>
<evidence type="ECO:0000256" key="6">
    <source>
        <dbReference type="SAM" id="SignalP"/>
    </source>
</evidence>
<organism evidence="9 10">
    <name type="scientific">Cesiribacter andamanensis AMV16</name>
    <dbReference type="NCBI Taxonomy" id="1279009"/>
    <lineage>
        <taxon>Bacteria</taxon>
        <taxon>Pseudomonadati</taxon>
        <taxon>Bacteroidota</taxon>
        <taxon>Cytophagia</taxon>
        <taxon>Cytophagales</taxon>
        <taxon>Cesiribacteraceae</taxon>
        <taxon>Cesiribacter</taxon>
    </lineage>
</organism>
<comment type="caution">
    <text evidence="9">The sequence shown here is derived from an EMBL/GenBank/DDBJ whole genome shotgun (WGS) entry which is preliminary data.</text>
</comment>
<dbReference type="InterPro" id="IPR012944">
    <property type="entry name" value="SusD_RagB_dom"/>
</dbReference>
<protein>
    <submittedName>
        <fullName evidence="9">SusD family protein</fullName>
    </submittedName>
</protein>
<reference evidence="9 10" key="1">
    <citation type="journal article" date="2013" name="Genome Announc.">
        <title>Draft Genome Sequence of Cesiribacter andamanensis Strain AMV16T, Isolated from a Soil Sample from a Mud Volcano in the Andaman Islands, India.</title>
        <authorList>
            <person name="Shivaji S."/>
            <person name="Ara S."/>
            <person name="Begum Z."/>
            <person name="Srinivas T.N."/>
            <person name="Singh A."/>
            <person name="Kumar Pinnaka A."/>
        </authorList>
    </citation>
    <scope>NUCLEOTIDE SEQUENCE [LARGE SCALE GENOMIC DNA]</scope>
    <source>
        <strain evidence="9 10">AMV16</strain>
    </source>
</reference>
<keyword evidence="5" id="KW-0998">Cell outer membrane</keyword>
<evidence type="ECO:0000313" key="10">
    <source>
        <dbReference type="Proteomes" id="UP000011910"/>
    </source>
</evidence>
<dbReference type="AlphaFoldDB" id="M7N348"/>